<dbReference type="Proteomes" id="UP000199647">
    <property type="component" value="Unassembled WGS sequence"/>
</dbReference>
<dbReference type="EMBL" id="FOFG01000002">
    <property type="protein sequence ID" value="SEP94969.1"/>
    <property type="molecule type" value="Genomic_DNA"/>
</dbReference>
<dbReference type="STRING" id="1855383.SAMN05216548_10227"/>
<reference evidence="5 6" key="1">
    <citation type="submission" date="2016-10" db="EMBL/GenBank/DDBJ databases">
        <authorList>
            <person name="de Groot N.N."/>
        </authorList>
    </citation>
    <scope>NUCLEOTIDE SEQUENCE [LARGE SCALE GENOMIC DNA]</scope>
    <source>
        <strain evidence="5 6">A52C2</strain>
    </source>
</reference>
<name>A0A1H9C1C0_9HYPH</name>
<keyword evidence="6" id="KW-1185">Reference proteome</keyword>
<organism evidence="5 6">
    <name type="scientific">Faunimonas pinastri</name>
    <dbReference type="NCBI Taxonomy" id="1855383"/>
    <lineage>
        <taxon>Bacteria</taxon>
        <taxon>Pseudomonadati</taxon>
        <taxon>Pseudomonadota</taxon>
        <taxon>Alphaproteobacteria</taxon>
        <taxon>Hyphomicrobiales</taxon>
        <taxon>Afifellaceae</taxon>
        <taxon>Faunimonas</taxon>
    </lineage>
</organism>
<evidence type="ECO:0000256" key="2">
    <source>
        <dbReference type="ARBA" id="ARBA00022723"/>
    </source>
</evidence>
<dbReference type="Gene3D" id="3.90.180.10">
    <property type="entry name" value="Medium-chain alcohol dehydrogenases, catalytic domain"/>
    <property type="match status" value="1"/>
</dbReference>
<dbReference type="GO" id="GO:0046872">
    <property type="term" value="F:metal ion binding"/>
    <property type="evidence" value="ECO:0007669"/>
    <property type="project" value="UniProtKB-KW"/>
</dbReference>
<protein>
    <submittedName>
        <fullName evidence="5">Alcohol dehydrogenase, propanol-preferring</fullName>
    </submittedName>
</protein>
<comment type="cofactor">
    <cofactor evidence="1">
        <name>Zn(2+)</name>
        <dbReference type="ChEBI" id="CHEBI:29105"/>
    </cofactor>
</comment>
<keyword evidence="3" id="KW-0862">Zinc</keyword>
<evidence type="ECO:0000313" key="5">
    <source>
        <dbReference type="EMBL" id="SEP94969.1"/>
    </source>
</evidence>
<dbReference type="PANTHER" id="PTHR42940:SF8">
    <property type="entry name" value="VACUOLAR PROTEIN SORTING-ASSOCIATED PROTEIN 11"/>
    <property type="match status" value="1"/>
</dbReference>
<evidence type="ECO:0000256" key="1">
    <source>
        <dbReference type="ARBA" id="ARBA00001947"/>
    </source>
</evidence>
<sequence length="75" mass="8227">MRGFIVGTRRDLEEALAFAAEGKVKSQIRKAPLEEINSIFADLKAGKIEGRVVLDMTAPQVGNYARHEKAEALTV</sequence>
<dbReference type="AlphaFoldDB" id="A0A1H9C1C0"/>
<gene>
    <name evidence="5" type="ORF">SAMN05216548_10227</name>
</gene>
<dbReference type="PANTHER" id="PTHR42940">
    <property type="entry name" value="ALCOHOL DEHYDROGENASE 1-RELATED"/>
    <property type="match status" value="1"/>
</dbReference>
<dbReference type="GO" id="GO:0016491">
    <property type="term" value="F:oxidoreductase activity"/>
    <property type="evidence" value="ECO:0007669"/>
    <property type="project" value="UniProtKB-KW"/>
</dbReference>
<evidence type="ECO:0000256" key="4">
    <source>
        <dbReference type="ARBA" id="ARBA00023002"/>
    </source>
</evidence>
<accession>A0A1H9C1C0</accession>
<keyword evidence="2" id="KW-0479">Metal-binding</keyword>
<evidence type="ECO:0000256" key="3">
    <source>
        <dbReference type="ARBA" id="ARBA00022833"/>
    </source>
</evidence>
<keyword evidence="4" id="KW-0560">Oxidoreductase</keyword>
<proteinExistence type="predicted"/>
<evidence type="ECO:0000313" key="6">
    <source>
        <dbReference type="Proteomes" id="UP000199647"/>
    </source>
</evidence>